<dbReference type="AlphaFoldDB" id="A0A163SYA2"/>
<protein>
    <submittedName>
        <fullName evidence="2">Uncharacterized protein</fullName>
    </submittedName>
</protein>
<evidence type="ECO:0000256" key="1">
    <source>
        <dbReference type="SAM" id="MobiDB-lite"/>
    </source>
</evidence>
<reference evidence="2 3" key="1">
    <citation type="submission" date="2016-01" db="EMBL/GenBank/DDBJ databases">
        <title>Genome sequence of Oerskovia enterophila VJag, an agar and cellulose degrading bacterium.</title>
        <authorList>
            <person name="Poehlein A."/>
            <person name="Jag V."/>
            <person name="Bengelsdorf F."/>
            <person name="Duerre P."/>
            <person name="Daniel R."/>
        </authorList>
    </citation>
    <scope>NUCLEOTIDE SEQUENCE [LARGE SCALE GENOMIC DNA]</scope>
    <source>
        <strain evidence="2 3">VJag</strain>
    </source>
</reference>
<dbReference type="STRING" id="43678.OJAG_04120"/>
<organism evidence="2 3">
    <name type="scientific">Oerskovia enterophila</name>
    <dbReference type="NCBI Taxonomy" id="43678"/>
    <lineage>
        <taxon>Bacteria</taxon>
        <taxon>Bacillati</taxon>
        <taxon>Actinomycetota</taxon>
        <taxon>Actinomycetes</taxon>
        <taxon>Micrococcales</taxon>
        <taxon>Cellulomonadaceae</taxon>
        <taxon>Oerskovia</taxon>
    </lineage>
</organism>
<feature type="compositionally biased region" description="Basic and acidic residues" evidence="1">
    <location>
        <begin position="1"/>
        <end position="16"/>
    </location>
</feature>
<comment type="caution">
    <text evidence="2">The sequence shown here is derived from an EMBL/GenBank/DDBJ whole genome shotgun (WGS) entry which is preliminary data.</text>
</comment>
<evidence type="ECO:0000313" key="2">
    <source>
        <dbReference type="EMBL" id="KZM36884.1"/>
    </source>
</evidence>
<sequence>MRQADQRRHPEERDDGPLGYGDRFSAGSFTDGRWLVEVTKRGDQSTDGTRLTAHDLRTGEEA</sequence>
<name>A0A163SYA2_9CELL</name>
<gene>
    <name evidence="2" type="ORF">OJAG_04120</name>
</gene>
<feature type="region of interest" description="Disordered" evidence="1">
    <location>
        <begin position="1"/>
        <end position="26"/>
    </location>
</feature>
<feature type="compositionally biased region" description="Basic and acidic residues" evidence="1">
    <location>
        <begin position="52"/>
        <end position="62"/>
    </location>
</feature>
<accession>A0A163SYA2</accession>
<proteinExistence type="predicted"/>
<dbReference type="EMBL" id="LRIE01000038">
    <property type="protein sequence ID" value="KZM36884.1"/>
    <property type="molecule type" value="Genomic_DNA"/>
</dbReference>
<dbReference type="PATRIC" id="fig|43678.3.peg.438"/>
<evidence type="ECO:0000313" key="3">
    <source>
        <dbReference type="Proteomes" id="UP000076447"/>
    </source>
</evidence>
<dbReference type="RefSeq" id="WP_068706908.1">
    <property type="nucleotide sequence ID" value="NZ_LRIE01000038.1"/>
</dbReference>
<dbReference type="Proteomes" id="UP000076447">
    <property type="component" value="Unassembled WGS sequence"/>
</dbReference>
<feature type="region of interest" description="Disordered" evidence="1">
    <location>
        <begin position="40"/>
        <end position="62"/>
    </location>
</feature>